<evidence type="ECO:0000256" key="2">
    <source>
        <dbReference type="ARBA" id="ARBA00022487"/>
    </source>
</evidence>
<sequence>MYSPYSDMQYNLLSGIQYYTDQNFQKSLFRHAELQSQYTDVYFYMFSYSGDMGGNTEQRYPGSGNVTHTEEGNYIFDRNNPNYFSQADQLVHQRIVKIWTNFATYKNPTPSQDTLLQNIIWPKVSESNFQYVDIGENLQVLKDPKKKSIASGRTFSTLTA</sequence>
<organism evidence="6">
    <name type="scientific">Rhynchophorus ferrugineus</name>
    <name type="common">Red palm weevil</name>
    <name type="synonym">Curculio ferrugineus</name>
    <dbReference type="NCBI Taxonomy" id="354439"/>
    <lineage>
        <taxon>Eukaryota</taxon>
        <taxon>Metazoa</taxon>
        <taxon>Ecdysozoa</taxon>
        <taxon>Arthropoda</taxon>
        <taxon>Hexapoda</taxon>
        <taxon>Insecta</taxon>
        <taxon>Pterygota</taxon>
        <taxon>Neoptera</taxon>
        <taxon>Endopterygota</taxon>
        <taxon>Coleoptera</taxon>
        <taxon>Polyphaga</taxon>
        <taxon>Cucujiformia</taxon>
        <taxon>Curculionidae</taxon>
        <taxon>Dryophthorinae</taxon>
        <taxon>Rhynchophorus</taxon>
    </lineage>
</organism>
<dbReference type="EMBL" id="KT748822">
    <property type="protein sequence ID" value="AMK48603.1"/>
    <property type="molecule type" value="mRNA"/>
</dbReference>
<dbReference type="GO" id="GO:0052689">
    <property type="term" value="F:carboxylic ester hydrolase activity"/>
    <property type="evidence" value="ECO:0007669"/>
    <property type="project" value="UniProtKB-KW"/>
</dbReference>
<evidence type="ECO:0000259" key="5">
    <source>
        <dbReference type="Pfam" id="PF00135"/>
    </source>
</evidence>
<evidence type="ECO:0000256" key="1">
    <source>
        <dbReference type="ARBA" id="ARBA00005964"/>
    </source>
</evidence>
<protein>
    <submittedName>
        <fullName evidence="6">Esterase</fullName>
    </submittedName>
</protein>
<dbReference type="Pfam" id="PF00135">
    <property type="entry name" value="COesterase"/>
    <property type="match status" value="1"/>
</dbReference>
<evidence type="ECO:0000313" key="6">
    <source>
        <dbReference type="EMBL" id="AMK48603.1"/>
    </source>
</evidence>
<name>A0A140DKY8_RHYFE</name>
<dbReference type="PANTHER" id="PTHR43142">
    <property type="entry name" value="CARBOXYLIC ESTER HYDROLASE"/>
    <property type="match status" value="1"/>
</dbReference>
<keyword evidence="4" id="KW-0325">Glycoprotein</keyword>
<feature type="non-terminal residue" evidence="6">
    <location>
        <position position="1"/>
    </location>
</feature>
<feature type="domain" description="Carboxylesterase type B" evidence="5">
    <location>
        <begin position="16"/>
        <end position="147"/>
    </location>
</feature>
<dbReference type="InterPro" id="IPR029058">
    <property type="entry name" value="AB_hydrolase_fold"/>
</dbReference>
<dbReference type="PANTHER" id="PTHR43142:SF1">
    <property type="entry name" value="CARBOXYLIC ESTER HYDROLASE"/>
    <property type="match status" value="1"/>
</dbReference>
<accession>A0A140DKY8</accession>
<dbReference type="InterPro" id="IPR002018">
    <property type="entry name" value="CarbesteraseB"/>
</dbReference>
<keyword evidence="3" id="KW-0378">Hydrolase</keyword>
<evidence type="ECO:0000256" key="4">
    <source>
        <dbReference type="ARBA" id="ARBA00023180"/>
    </source>
</evidence>
<reference evidence="6" key="1">
    <citation type="submission" date="2015-09" db="EMBL/GenBank/DDBJ databases">
        <title>Molecular characterization of Rhynchophorus ferrugineus (Olivier) (Coleoptera: Curculionidae) transcriptome.</title>
        <authorList>
            <person name="Hussain A."/>
            <person name="Rizwan-ul-Haq M."/>
            <person name="Al-Ayedh H."/>
            <person name="Al-Jabr A.M."/>
        </authorList>
    </citation>
    <scope>NUCLEOTIDE SEQUENCE</scope>
    <source>
        <strain evidence="6">RPWSSHCyp75</strain>
    </source>
</reference>
<proteinExistence type="evidence at transcript level"/>
<dbReference type="Gene3D" id="3.40.50.1820">
    <property type="entry name" value="alpha/beta hydrolase"/>
    <property type="match status" value="1"/>
</dbReference>
<evidence type="ECO:0000256" key="3">
    <source>
        <dbReference type="ARBA" id="ARBA00022801"/>
    </source>
</evidence>
<dbReference type="AlphaFoldDB" id="A0A140DKY8"/>
<comment type="similarity">
    <text evidence="1">Belongs to the type-B carboxylesterase/lipase family.</text>
</comment>
<keyword evidence="2" id="KW-0719">Serine esterase</keyword>
<dbReference type="SUPFAM" id="SSF53474">
    <property type="entry name" value="alpha/beta-Hydrolases"/>
    <property type="match status" value="1"/>
</dbReference>